<dbReference type="InterPro" id="IPR002890">
    <property type="entry name" value="MG2"/>
</dbReference>
<dbReference type="InterPro" id="IPR050473">
    <property type="entry name" value="A2M/Complement_sys"/>
</dbReference>
<dbReference type="SMART" id="SM01359">
    <property type="entry name" value="A2M_N_2"/>
    <property type="match status" value="1"/>
</dbReference>
<dbReference type="Gene3D" id="2.60.40.10">
    <property type="entry name" value="Immunoglobulins"/>
    <property type="match status" value="1"/>
</dbReference>
<dbReference type="InterPro" id="IPR041555">
    <property type="entry name" value="MG3"/>
</dbReference>
<dbReference type="Gene3D" id="2.60.40.2950">
    <property type="match status" value="1"/>
</dbReference>
<dbReference type="Pfam" id="PF01835">
    <property type="entry name" value="MG2"/>
    <property type="match status" value="1"/>
</dbReference>
<dbReference type="InterPro" id="IPR013783">
    <property type="entry name" value="Ig-like_fold"/>
</dbReference>
<keyword evidence="1" id="KW-0732">Signal</keyword>
<dbReference type="Gene3D" id="2.60.40.1940">
    <property type="match status" value="1"/>
</dbReference>
<dbReference type="EMBL" id="JAKKPZ010000001">
    <property type="protein sequence ID" value="KAI1728659.1"/>
    <property type="molecule type" value="Genomic_DNA"/>
</dbReference>
<feature type="domain" description="Alpha-2-macroglobulin bait region" evidence="6">
    <location>
        <begin position="463"/>
        <end position="599"/>
    </location>
</feature>
<name>A0AAD4R7M5_9BILA</name>
<evidence type="ECO:0000256" key="3">
    <source>
        <dbReference type="ARBA" id="ARBA00057615"/>
    </source>
</evidence>
<evidence type="ECO:0000259" key="6">
    <source>
        <dbReference type="SMART" id="SM01359"/>
    </source>
</evidence>
<evidence type="ECO:0000256" key="4">
    <source>
        <dbReference type="ARBA" id="ARBA00063781"/>
    </source>
</evidence>
<protein>
    <recommendedName>
        <fullName evidence="5">TEP1-F</fullName>
    </recommendedName>
</protein>
<dbReference type="GO" id="GO:0004866">
    <property type="term" value="F:endopeptidase inhibitor activity"/>
    <property type="evidence" value="ECO:0007669"/>
    <property type="project" value="InterPro"/>
</dbReference>
<dbReference type="PANTHER" id="PTHR11412:SF175">
    <property type="entry name" value="TEP (THIOLESTER CONTAINING PROTEIN)"/>
    <property type="match status" value="1"/>
</dbReference>
<proteinExistence type="predicted"/>
<comment type="subunit">
    <text evidence="4">Heterodimer of a TEP1-N chain and an TEP1-C chain non-covalently linked. Forms a complex composed of TEP1-N and TEP1-C heterodimer, LRIM1 and APL1C; the interaction stabilizes TEP1-N and TEP1-C heterodimer, prevents its binding to tissues while circulating in the hemolymph and protects the thioester bond from hydrolysis. Mature TEP1 and to a lesser extent full-length TEP1 interact with SPCLIP1; the interaction is induced by microbial infection.</text>
</comment>
<evidence type="ECO:0000256" key="2">
    <source>
        <dbReference type="ARBA" id="ARBA00023180"/>
    </source>
</evidence>
<gene>
    <name evidence="7" type="ORF">DdX_00857</name>
</gene>
<evidence type="ECO:0000256" key="5">
    <source>
        <dbReference type="ARBA" id="ARBA00078071"/>
    </source>
</evidence>
<dbReference type="Pfam" id="PF07703">
    <property type="entry name" value="A2M_BRD"/>
    <property type="match status" value="1"/>
</dbReference>
<reference evidence="7" key="1">
    <citation type="submission" date="2022-01" db="EMBL/GenBank/DDBJ databases">
        <title>Genome Sequence Resource for Two Populations of Ditylenchus destructor, the Migratory Endoparasitic Phytonematode.</title>
        <authorList>
            <person name="Zhang H."/>
            <person name="Lin R."/>
            <person name="Xie B."/>
        </authorList>
    </citation>
    <scope>NUCLEOTIDE SEQUENCE</scope>
    <source>
        <strain evidence="7">BazhouSP</strain>
    </source>
</reference>
<dbReference type="Proteomes" id="UP001201812">
    <property type="component" value="Unassembled WGS sequence"/>
</dbReference>
<dbReference type="PANTHER" id="PTHR11412">
    <property type="entry name" value="MACROGLOBULIN / COMPLEMENT"/>
    <property type="match status" value="1"/>
</dbReference>
<dbReference type="AlphaFoldDB" id="A0AAD4R7M5"/>
<keyword evidence="2" id="KW-0325">Glycoprotein</keyword>
<comment type="caution">
    <text evidence="7">The sequence shown here is derived from an EMBL/GenBank/DDBJ whole genome shotgun (WGS) entry which is preliminary data.</text>
</comment>
<evidence type="ECO:0000313" key="8">
    <source>
        <dbReference type="Proteomes" id="UP001201812"/>
    </source>
</evidence>
<keyword evidence="8" id="KW-1185">Reference proteome</keyword>
<evidence type="ECO:0000313" key="7">
    <source>
        <dbReference type="EMBL" id="KAI1728659.1"/>
    </source>
</evidence>
<accession>A0AAD4R7M5</accession>
<dbReference type="InterPro" id="IPR011625">
    <property type="entry name" value="A2M_N_BRD"/>
</dbReference>
<organism evidence="7 8">
    <name type="scientific">Ditylenchus destructor</name>
    <dbReference type="NCBI Taxonomy" id="166010"/>
    <lineage>
        <taxon>Eukaryota</taxon>
        <taxon>Metazoa</taxon>
        <taxon>Ecdysozoa</taxon>
        <taxon>Nematoda</taxon>
        <taxon>Chromadorea</taxon>
        <taxon>Rhabditida</taxon>
        <taxon>Tylenchina</taxon>
        <taxon>Tylenchomorpha</taxon>
        <taxon>Sphaerularioidea</taxon>
        <taxon>Anguinidae</taxon>
        <taxon>Anguininae</taxon>
        <taxon>Ditylenchus</taxon>
    </lineage>
</organism>
<dbReference type="FunFam" id="2.60.40.1930:FF:000001">
    <property type="entry name" value="CD109 isoform 3"/>
    <property type="match status" value="1"/>
</dbReference>
<evidence type="ECO:0000256" key="1">
    <source>
        <dbReference type="ARBA" id="ARBA00022729"/>
    </source>
</evidence>
<sequence>MHCACASTSMHMYSPGTYLVVAPQVVRPGLPYAVSVNILKSQEPDHIVRVEIRTDRNETVGARAVSNIRPGIPQTITIENLSADSLLAGQEYKVYVRAESQTAKTIFEDEKLIRCSTKSVSIFVQTDKSIYKPGSTVFYRVVVVTPELNPYAEEISVHILDPNQNIISQSLNTQLNKGVFAGQLELSSEPPLGNWQIRVTTKTGVKFEKEFTVDKYVLPKFDVSIKTPSFITLNDDLTVLVEAKYTYGKGVTGKAKVTAKLPYPSWGEDSRDKEGMIEKTVNLNGMGEATVTFTNEELRSRKLIMDYGGSSVSFMATVTESLTDIQRNGTADVVAYKHDVKLEIEKQGETFKPGLRYNVVVVLKQMDDQPVKATVPRRVQVTTYYNYPFATGPGGTQHEDKEVKVVDLDAHGTAIIQLLPPLNCTSARVDAHYDREGKDNFTNVEIYYSLYVDAGKSPSNSFLQLIADNEGVVDAGKTLSFSVKTTEPLSVITYQVVARGIVVLSEDINISGDLATITFTATPQMAPKSRLVVYAIRPSNQEVLVDAIDFKVNGLFRNDVSLAIDRNAAEPGDPVKFTVKAAPDSYIGLLAIDQSVLLLKSGNDITREMVEEDIEEYDTTNQGGYPHIWDRRLRRGRKGRTNKRSIWSPWWNVGGKDASSIFENAGLVVLTDAYLYKEPETIMVMELASPAFASANGRFFAAPVPAAAPAPDLQDGSRSGASSPPQVRRNFPETWIWADVLAARKTEDGFNSNCVNINLGSYWRRLHHRFPPISRVRLMEFADVPAKPALLNEHHSSRKQPVRIRKTFPETWVWATAVEQR</sequence>
<dbReference type="Gene3D" id="6.20.50.160">
    <property type="match status" value="1"/>
</dbReference>
<dbReference type="Gene3D" id="2.60.40.1930">
    <property type="match status" value="2"/>
</dbReference>
<dbReference type="Pfam" id="PF17791">
    <property type="entry name" value="MG3"/>
    <property type="match status" value="1"/>
</dbReference>
<comment type="function">
    <text evidence="3">Binds covalently through a thioester bond to the pathogen surface resulting in pathogen clearance.</text>
</comment>